<evidence type="ECO:0000313" key="1">
    <source>
        <dbReference type="EMBL" id="KAJ8961227.1"/>
    </source>
</evidence>
<dbReference type="GO" id="GO:0004526">
    <property type="term" value="F:ribonuclease P activity"/>
    <property type="evidence" value="ECO:0007669"/>
    <property type="project" value="TreeGrafter"/>
</dbReference>
<name>A0AAV8ZCY8_9CUCU</name>
<dbReference type="PANTHER" id="PTHR15396:SF1">
    <property type="entry name" value="RIBONUCLEASE P PROTEIN SUBUNIT P40"/>
    <property type="match status" value="1"/>
</dbReference>
<organism evidence="1 2">
    <name type="scientific">Aromia moschata</name>
    <dbReference type="NCBI Taxonomy" id="1265417"/>
    <lineage>
        <taxon>Eukaryota</taxon>
        <taxon>Metazoa</taxon>
        <taxon>Ecdysozoa</taxon>
        <taxon>Arthropoda</taxon>
        <taxon>Hexapoda</taxon>
        <taxon>Insecta</taxon>
        <taxon>Pterygota</taxon>
        <taxon>Neoptera</taxon>
        <taxon>Endopterygota</taxon>
        <taxon>Coleoptera</taxon>
        <taxon>Polyphaga</taxon>
        <taxon>Cucujiformia</taxon>
        <taxon>Chrysomeloidea</taxon>
        <taxon>Cerambycidae</taxon>
        <taxon>Cerambycinae</taxon>
        <taxon>Callichromatini</taxon>
        <taxon>Aromia</taxon>
    </lineage>
</organism>
<dbReference type="Proteomes" id="UP001162162">
    <property type="component" value="Unassembled WGS sequence"/>
</dbReference>
<dbReference type="GO" id="GO:0000171">
    <property type="term" value="F:ribonuclease MRP activity"/>
    <property type="evidence" value="ECO:0007669"/>
    <property type="project" value="TreeGrafter"/>
</dbReference>
<dbReference type="GO" id="GO:0030681">
    <property type="term" value="C:multimeric ribonuclease P complex"/>
    <property type="evidence" value="ECO:0007669"/>
    <property type="project" value="TreeGrafter"/>
</dbReference>
<dbReference type="AlphaFoldDB" id="A0AAV8ZCY8"/>
<gene>
    <name evidence="1" type="ORF">NQ318_008910</name>
</gene>
<comment type="caution">
    <text evidence="1">The sequence shown here is derived from an EMBL/GenBank/DDBJ whole genome shotgun (WGS) entry which is preliminary data.</text>
</comment>
<reference evidence="1" key="1">
    <citation type="journal article" date="2023" name="Insect Mol. Biol.">
        <title>Genome sequencing provides insights into the evolution of gene families encoding plant cell wall-degrading enzymes in longhorned beetles.</title>
        <authorList>
            <person name="Shin N.R."/>
            <person name="Okamura Y."/>
            <person name="Kirsch R."/>
            <person name="Pauchet Y."/>
        </authorList>
    </citation>
    <scope>NUCLEOTIDE SEQUENCE</scope>
    <source>
        <strain evidence="1">AMC_N1</strain>
    </source>
</reference>
<dbReference type="EMBL" id="JAPWTK010000006">
    <property type="protein sequence ID" value="KAJ8961227.1"/>
    <property type="molecule type" value="Genomic_DNA"/>
</dbReference>
<sequence length="132" mass="15324">MLCPEISNFEAPDCSFQVQKLDDEKYLNQNIDYFYYNHLSLKKLTEKLIFDCDYYKVFDLNLTDIIDLKFLCSFVKTGTLTLLSVNTRIDCDNCIGITPTGYLILSVDKDTYQSLGLEGRVSHFTAKIKNRY</sequence>
<accession>A0AAV8ZCY8</accession>
<dbReference type="GO" id="GO:0001682">
    <property type="term" value="P:tRNA 5'-leader removal"/>
    <property type="evidence" value="ECO:0007669"/>
    <property type="project" value="InterPro"/>
</dbReference>
<feature type="non-terminal residue" evidence="1">
    <location>
        <position position="132"/>
    </location>
</feature>
<dbReference type="GO" id="GO:0000172">
    <property type="term" value="C:ribonuclease MRP complex"/>
    <property type="evidence" value="ECO:0007669"/>
    <property type="project" value="TreeGrafter"/>
</dbReference>
<dbReference type="GO" id="GO:0000447">
    <property type="term" value="P:endonucleolytic cleavage in ITS1 to separate SSU-rRNA from 5.8S rRNA and LSU-rRNA from tricistronic rRNA transcript (SSU-rRNA, 5.8S rRNA, LSU-rRNA)"/>
    <property type="evidence" value="ECO:0007669"/>
    <property type="project" value="TreeGrafter"/>
</dbReference>
<protein>
    <submittedName>
        <fullName evidence="1">Uncharacterized protein</fullName>
    </submittedName>
</protein>
<keyword evidence="2" id="KW-1185">Reference proteome</keyword>
<dbReference type="InterPro" id="IPR013893">
    <property type="entry name" value="RNase_P_Rpp40"/>
</dbReference>
<evidence type="ECO:0000313" key="2">
    <source>
        <dbReference type="Proteomes" id="UP001162162"/>
    </source>
</evidence>
<dbReference type="Pfam" id="PF08584">
    <property type="entry name" value="Ribonuc_P_40"/>
    <property type="match status" value="1"/>
</dbReference>
<proteinExistence type="predicted"/>
<dbReference type="PANTHER" id="PTHR15396">
    <property type="entry name" value="RIBONUCLEASE P PROTEIN SUBUNIT P40"/>
    <property type="match status" value="1"/>
</dbReference>